<dbReference type="InterPro" id="IPR012295">
    <property type="entry name" value="TBP_dom_sf"/>
</dbReference>
<proteinExistence type="inferred from homology"/>
<dbReference type="EMBL" id="JAGFBS010000028">
    <property type="protein sequence ID" value="KAG6372383.1"/>
    <property type="molecule type" value="Genomic_DNA"/>
</dbReference>
<keyword evidence="2" id="KW-0238">DNA-binding</keyword>
<accession>A0A8I3A5G6</accession>
<dbReference type="GO" id="GO:0006352">
    <property type="term" value="P:DNA-templated transcription initiation"/>
    <property type="evidence" value="ECO:0007669"/>
    <property type="project" value="InterPro"/>
</dbReference>
<dbReference type="AlphaFoldDB" id="A0A8I3A5G6"/>
<organism evidence="4 5">
    <name type="scientific">Boletus reticuloceps</name>
    <dbReference type="NCBI Taxonomy" id="495285"/>
    <lineage>
        <taxon>Eukaryota</taxon>
        <taxon>Fungi</taxon>
        <taxon>Dikarya</taxon>
        <taxon>Basidiomycota</taxon>
        <taxon>Agaricomycotina</taxon>
        <taxon>Agaricomycetes</taxon>
        <taxon>Agaricomycetidae</taxon>
        <taxon>Boletales</taxon>
        <taxon>Boletineae</taxon>
        <taxon>Boletaceae</taxon>
        <taxon>Boletoideae</taxon>
        <taxon>Boletus</taxon>
    </lineage>
</organism>
<keyword evidence="3" id="KW-0804">Transcription</keyword>
<evidence type="ECO:0000256" key="2">
    <source>
        <dbReference type="ARBA" id="ARBA00023125"/>
    </source>
</evidence>
<comment type="caution">
    <text evidence="4">The sequence shown here is derived from an EMBL/GenBank/DDBJ whole genome shotgun (WGS) entry which is preliminary data.</text>
</comment>
<evidence type="ECO:0000313" key="4">
    <source>
        <dbReference type="EMBL" id="KAG6372383.1"/>
    </source>
</evidence>
<protein>
    <submittedName>
        <fullName evidence="4">Uncharacterized protein</fullName>
    </submittedName>
</protein>
<evidence type="ECO:0000313" key="5">
    <source>
        <dbReference type="Proteomes" id="UP000683000"/>
    </source>
</evidence>
<comment type="similarity">
    <text evidence="1">Belongs to the TBP family.</text>
</comment>
<dbReference type="Gene3D" id="3.30.310.10">
    <property type="entry name" value="TATA-Binding Protein"/>
    <property type="match status" value="1"/>
</dbReference>
<dbReference type="Proteomes" id="UP000683000">
    <property type="component" value="Unassembled WGS sequence"/>
</dbReference>
<dbReference type="SUPFAM" id="SSF55945">
    <property type="entry name" value="TATA-box binding protein-like"/>
    <property type="match status" value="1"/>
</dbReference>
<reference evidence="4" key="1">
    <citation type="submission" date="2021-03" db="EMBL/GenBank/DDBJ databases">
        <title>Evolutionary innovations through gain and loss of genes in the ectomycorrhizal Boletales.</title>
        <authorList>
            <person name="Wu G."/>
            <person name="Miyauchi S."/>
            <person name="Morin E."/>
            <person name="Yang Z.-L."/>
            <person name="Xu J."/>
            <person name="Martin F.M."/>
        </authorList>
    </citation>
    <scope>NUCLEOTIDE SEQUENCE</scope>
    <source>
        <strain evidence="4">BR01</strain>
    </source>
</reference>
<gene>
    <name evidence="4" type="ORF">JVT61DRAFT_7842</name>
</gene>
<sequence>MFHLNTITLHVPNTEYNPKRFAAVIIHICEPKTTALIFTSDNPAPSIYSLLLSLPPFLPHFQHLSSSLHTSCSTPFFHLILSPFTSPSSSSSSFSLHCVPLIADPTCSHCLSALITIPSLPLCPFYFPYFPLSMFLPNHPVLFLYLQFPIFLPSHPLQSISSQTNCILPVTT</sequence>
<dbReference type="PRINTS" id="PR00686">
    <property type="entry name" value="TIFACTORIID"/>
</dbReference>
<name>A0A8I3A5G6_9AGAM</name>
<dbReference type="Pfam" id="PF00352">
    <property type="entry name" value="TBP"/>
    <property type="match status" value="1"/>
</dbReference>
<dbReference type="GO" id="GO:0003677">
    <property type="term" value="F:DNA binding"/>
    <property type="evidence" value="ECO:0007669"/>
    <property type="project" value="UniProtKB-KW"/>
</dbReference>
<keyword evidence="5" id="KW-1185">Reference proteome</keyword>
<evidence type="ECO:0000256" key="3">
    <source>
        <dbReference type="ARBA" id="ARBA00023163"/>
    </source>
</evidence>
<dbReference type="InterPro" id="IPR000814">
    <property type="entry name" value="TBP"/>
</dbReference>
<evidence type="ECO:0000256" key="1">
    <source>
        <dbReference type="ARBA" id="ARBA00005560"/>
    </source>
</evidence>
<dbReference type="OrthoDB" id="940321at2759"/>